<dbReference type="CDD" id="cd01164">
    <property type="entry name" value="FruK_PfkB_like"/>
    <property type="match status" value="1"/>
</dbReference>
<dbReference type="InterPro" id="IPR017583">
    <property type="entry name" value="Tagatose/fructose_Pkinase"/>
</dbReference>
<dbReference type="InterPro" id="IPR029056">
    <property type="entry name" value="Ribokinase-like"/>
</dbReference>
<keyword evidence="7" id="KW-0423">Lactose metabolism</keyword>
<evidence type="ECO:0000256" key="5">
    <source>
        <dbReference type="ARBA" id="ARBA00022840"/>
    </source>
</evidence>
<protein>
    <recommendedName>
        <fullName evidence="7">Tagatose-6-phosphate kinase</fullName>
        <ecNumber evidence="7">2.7.1.144</ecNumber>
    </recommendedName>
</protein>
<evidence type="ECO:0000259" key="9">
    <source>
        <dbReference type="Pfam" id="PF00294"/>
    </source>
</evidence>
<evidence type="ECO:0000313" key="11">
    <source>
        <dbReference type="Proteomes" id="UP001597221"/>
    </source>
</evidence>
<accession>A0ABW4HWW4</accession>
<comment type="pathway">
    <text evidence="7">Carbohydrate metabolism; D-tagatose 6-phosphate degradation; D-glyceraldehyde 3-phosphate and glycerone phosphate from D-tagatose 6-phosphate: step 1/2.</text>
</comment>
<keyword evidence="4 8" id="KW-0418">Kinase</keyword>
<dbReference type="SUPFAM" id="SSF53613">
    <property type="entry name" value="Ribokinase-like"/>
    <property type="match status" value="1"/>
</dbReference>
<dbReference type="Proteomes" id="UP001597221">
    <property type="component" value="Unassembled WGS sequence"/>
</dbReference>
<evidence type="ECO:0000313" key="10">
    <source>
        <dbReference type="EMBL" id="MFD1609741.1"/>
    </source>
</evidence>
<keyword evidence="5 7" id="KW-0067">ATP-binding</keyword>
<dbReference type="RefSeq" id="WP_379599188.1">
    <property type="nucleotide sequence ID" value="NZ_JBHUDE010000162.1"/>
</dbReference>
<comment type="caution">
    <text evidence="10">The sequence shown here is derived from an EMBL/GenBank/DDBJ whole genome shotgun (WGS) entry which is preliminary data.</text>
</comment>
<evidence type="ECO:0000256" key="7">
    <source>
        <dbReference type="PIRNR" id="PIRNR000535"/>
    </source>
</evidence>
<dbReference type="PIRSF" id="PIRSF000535">
    <property type="entry name" value="1PFK/6PFK/LacC"/>
    <property type="match status" value="1"/>
</dbReference>
<evidence type="ECO:0000256" key="1">
    <source>
        <dbReference type="ARBA" id="ARBA00005380"/>
    </source>
</evidence>
<evidence type="ECO:0000256" key="3">
    <source>
        <dbReference type="ARBA" id="ARBA00022741"/>
    </source>
</evidence>
<dbReference type="Gene3D" id="3.40.1190.20">
    <property type="match status" value="1"/>
</dbReference>
<comment type="catalytic activity">
    <reaction evidence="6 8">
        <text>beta-D-fructose 1-phosphate + ATP = beta-D-fructose 1,6-bisphosphate + ADP + H(+)</text>
        <dbReference type="Rhea" id="RHEA:14213"/>
        <dbReference type="ChEBI" id="CHEBI:15378"/>
        <dbReference type="ChEBI" id="CHEBI:30616"/>
        <dbReference type="ChEBI" id="CHEBI:32966"/>
        <dbReference type="ChEBI" id="CHEBI:138881"/>
        <dbReference type="ChEBI" id="CHEBI:456216"/>
        <dbReference type="EC" id="2.7.1.56"/>
    </reaction>
</comment>
<dbReference type="Pfam" id="PF00294">
    <property type="entry name" value="PfkB"/>
    <property type="match status" value="1"/>
</dbReference>
<dbReference type="InterPro" id="IPR011611">
    <property type="entry name" value="PfkB_dom"/>
</dbReference>
<organism evidence="10 11">
    <name type="scientific">Oceanobacillus luteolus</name>
    <dbReference type="NCBI Taxonomy" id="1274358"/>
    <lineage>
        <taxon>Bacteria</taxon>
        <taxon>Bacillati</taxon>
        <taxon>Bacillota</taxon>
        <taxon>Bacilli</taxon>
        <taxon>Bacillales</taxon>
        <taxon>Bacillaceae</taxon>
        <taxon>Oceanobacillus</taxon>
    </lineage>
</organism>
<dbReference type="EMBL" id="JBHUDE010000162">
    <property type="protein sequence ID" value="MFD1609741.1"/>
    <property type="molecule type" value="Genomic_DNA"/>
</dbReference>
<keyword evidence="2 7" id="KW-0808">Transferase</keyword>
<comment type="similarity">
    <text evidence="7">Belongs to the carbohydrate kinase PfkB family. LacC subfamily.</text>
</comment>
<dbReference type="PROSITE" id="PS00584">
    <property type="entry name" value="PFKB_KINASES_2"/>
    <property type="match status" value="1"/>
</dbReference>
<feature type="domain" description="Carbohydrate kinase PfkB" evidence="9">
    <location>
        <begin position="8"/>
        <end position="281"/>
    </location>
</feature>
<evidence type="ECO:0000256" key="2">
    <source>
        <dbReference type="ARBA" id="ARBA00022679"/>
    </source>
</evidence>
<dbReference type="PANTHER" id="PTHR46566">
    <property type="entry name" value="1-PHOSPHOFRUCTOKINASE-RELATED"/>
    <property type="match status" value="1"/>
</dbReference>
<proteinExistence type="inferred from homology"/>
<comment type="function">
    <text evidence="8">Catalyzes the ATP-dependent phosphorylation of fructose-l-phosphate to fructose-l,6-bisphosphate.</text>
</comment>
<keyword evidence="11" id="KW-1185">Reference proteome</keyword>
<name>A0ABW4HWW4_9BACI</name>
<reference evidence="11" key="1">
    <citation type="journal article" date="2019" name="Int. J. Syst. Evol. Microbiol.">
        <title>The Global Catalogue of Microorganisms (GCM) 10K type strain sequencing project: providing services to taxonomists for standard genome sequencing and annotation.</title>
        <authorList>
            <consortium name="The Broad Institute Genomics Platform"/>
            <consortium name="The Broad Institute Genome Sequencing Center for Infectious Disease"/>
            <person name="Wu L."/>
            <person name="Ma J."/>
        </authorList>
    </citation>
    <scope>NUCLEOTIDE SEQUENCE [LARGE SCALE GENOMIC DNA]</scope>
    <source>
        <strain evidence="11">CGMCC 1.12376</strain>
    </source>
</reference>
<sequence length="303" mass="33078">MIYTVTLNPSIDYVVQVENLQLGELNHSLSNFKLPGGKGINVSRILHQLNTDTTALGFIGGFTGEFITNWLQQDGIRTDFITIGDDTRINIKLKSDSETEINDRGPTIREEEAQALLKKAENFTANDIVILSGSMPPSLPSDFYKQLIERFSAANVQFVIDTTGKGLKSSLPYQPFLIKPNVKELAQFFNVTLESNEAILHYGKQMINLGAQHVIVSMAGDGALLFTRDAIYQGISPKGTVRNSVGAGDSMVAGFISEYHSSGDIESAFKMGLASGSATAFSDDLAKKNDILQLLEHVEVSRL</sequence>
<comment type="similarity">
    <text evidence="1">Belongs to the carbohydrate kinase pfkB family.</text>
</comment>
<comment type="catalytic activity">
    <reaction evidence="7">
        <text>D-tagatofuranose 6-phosphate + ATP = D-tagatofuranose 1,6-bisphosphate + ADP + H(+)</text>
        <dbReference type="Rhea" id="RHEA:12420"/>
        <dbReference type="ChEBI" id="CHEBI:15378"/>
        <dbReference type="ChEBI" id="CHEBI:30616"/>
        <dbReference type="ChEBI" id="CHEBI:58694"/>
        <dbReference type="ChEBI" id="CHEBI:58695"/>
        <dbReference type="ChEBI" id="CHEBI:456216"/>
        <dbReference type="EC" id="2.7.1.144"/>
    </reaction>
</comment>
<gene>
    <name evidence="10" type="primary">pfkB</name>
    <name evidence="10" type="ORF">ACFSBH_19165</name>
</gene>
<evidence type="ECO:0000256" key="4">
    <source>
        <dbReference type="ARBA" id="ARBA00022777"/>
    </source>
</evidence>
<dbReference type="InterPro" id="IPR022463">
    <property type="entry name" value="1-PFruKinase"/>
</dbReference>
<dbReference type="GO" id="GO:0008662">
    <property type="term" value="F:1-phosphofructokinase activity"/>
    <property type="evidence" value="ECO:0007669"/>
    <property type="project" value="UniProtKB-EC"/>
</dbReference>
<dbReference type="InterPro" id="IPR002173">
    <property type="entry name" value="Carboh/pur_kinase_PfkB_CS"/>
</dbReference>
<dbReference type="NCBIfam" id="TIGR03828">
    <property type="entry name" value="pfkB"/>
    <property type="match status" value="1"/>
</dbReference>
<evidence type="ECO:0000256" key="8">
    <source>
        <dbReference type="RuleBase" id="RU369061"/>
    </source>
</evidence>
<dbReference type="NCBIfam" id="TIGR03168">
    <property type="entry name" value="1-PFK"/>
    <property type="match status" value="1"/>
</dbReference>
<evidence type="ECO:0000256" key="6">
    <source>
        <dbReference type="ARBA" id="ARBA00047745"/>
    </source>
</evidence>
<dbReference type="PANTHER" id="PTHR46566:SF1">
    <property type="entry name" value="1-PHOSPHOFRUCTOKINASE"/>
    <property type="match status" value="1"/>
</dbReference>
<keyword evidence="3 7" id="KW-0547">Nucleotide-binding</keyword>
<dbReference type="EC" id="2.7.1.144" evidence="7"/>